<proteinExistence type="predicted"/>
<organism evidence="1 2">
    <name type="scientific">Arctium lappa</name>
    <name type="common">Greater burdock</name>
    <name type="synonym">Lappa major</name>
    <dbReference type="NCBI Taxonomy" id="4217"/>
    <lineage>
        <taxon>Eukaryota</taxon>
        <taxon>Viridiplantae</taxon>
        <taxon>Streptophyta</taxon>
        <taxon>Embryophyta</taxon>
        <taxon>Tracheophyta</taxon>
        <taxon>Spermatophyta</taxon>
        <taxon>Magnoliopsida</taxon>
        <taxon>eudicotyledons</taxon>
        <taxon>Gunneridae</taxon>
        <taxon>Pentapetalae</taxon>
        <taxon>asterids</taxon>
        <taxon>campanulids</taxon>
        <taxon>Asterales</taxon>
        <taxon>Asteraceae</taxon>
        <taxon>Carduoideae</taxon>
        <taxon>Cardueae</taxon>
        <taxon>Arctiinae</taxon>
        <taxon>Arctium</taxon>
    </lineage>
</organism>
<evidence type="ECO:0000313" key="1">
    <source>
        <dbReference type="EMBL" id="KAI3727825.1"/>
    </source>
</evidence>
<evidence type="ECO:0000313" key="2">
    <source>
        <dbReference type="Proteomes" id="UP001055879"/>
    </source>
</evidence>
<sequence length="196" mass="21633">MEEEDANVDQREGKETKKRKRNLASSPSRKGKGSKVNEETVTPRKRPKHKVAAKDNEKDDTGSDVSRLNIPQKPNVVTTPSGVRVILPSFRNDAHKSPSKANSAKSKKQVGISKSPSGKGSKSPMKKNSPMSHGKAKSPKRKDRTPIGGNDLYLTDPAPHAKCVKVAWRKQFPGKRVRISAVMKRIEDSEDADLEF</sequence>
<dbReference type="Proteomes" id="UP001055879">
    <property type="component" value="Linkage Group LG05"/>
</dbReference>
<gene>
    <name evidence="1" type="ORF">L6452_16445</name>
</gene>
<comment type="caution">
    <text evidence="1">The sequence shown here is derived from an EMBL/GenBank/DDBJ whole genome shotgun (WGS) entry which is preliminary data.</text>
</comment>
<accession>A0ACB9C0S3</accession>
<reference evidence="1 2" key="2">
    <citation type="journal article" date="2022" name="Mol. Ecol. Resour.">
        <title>The genomes of chicory, endive, great burdock and yacon provide insights into Asteraceae paleo-polyploidization history and plant inulin production.</title>
        <authorList>
            <person name="Fan W."/>
            <person name="Wang S."/>
            <person name="Wang H."/>
            <person name="Wang A."/>
            <person name="Jiang F."/>
            <person name="Liu H."/>
            <person name="Zhao H."/>
            <person name="Xu D."/>
            <person name="Zhang Y."/>
        </authorList>
    </citation>
    <scope>NUCLEOTIDE SEQUENCE [LARGE SCALE GENOMIC DNA]</scope>
    <source>
        <strain evidence="2">cv. Niubang</strain>
    </source>
</reference>
<reference evidence="2" key="1">
    <citation type="journal article" date="2022" name="Mol. Ecol. Resour.">
        <title>The genomes of chicory, endive, great burdock and yacon provide insights into Asteraceae palaeo-polyploidization history and plant inulin production.</title>
        <authorList>
            <person name="Fan W."/>
            <person name="Wang S."/>
            <person name="Wang H."/>
            <person name="Wang A."/>
            <person name="Jiang F."/>
            <person name="Liu H."/>
            <person name="Zhao H."/>
            <person name="Xu D."/>
            <person name="Zhang Y."/>
        </authorList>
    </citation>
    <scope>NUCLEOTIDE SEQUENCE [LARGE SCALE GENOMIC DNA]</scope>
    <source>
        <strain evidence="2">cv. Niubang</strain>
    </source>
</reference>
<protein>
    <submittedName>
        <fullName evidence="1">Uncharacterized protein</fullName>
    </submittedName>
</protein>
<keyword evidence="2" id="KW-1185">Reference proteome</keyword>
<dbReference type="EMBL" id="CM042051">
    <property type="protein sequence ID" value="KAI3727825.1"/>
    <property type="molecule type" value="Genomic_DNA"/>
</dbReference>
<name>A0ACB9C0S3_ARCLA</name>